<dbReference type="FunFam" id="3.10.20.90:FF:000222">
    <property type="entry name" value="Polyubiquitin 5"/>
    <property type="match status" value="1"/>
</dbReference>
<dbReference type="InterPro" id="IPR000626">
    <property type="entry name" value="Ubiquitin-like_dom"/>
</dbReference>
<evidence type="ECO:0000313" key="4">
    <source>
        <dbReference type="EMBL" id="KIJ94721.1"/>
    </source>
</evidence>
<dbReference type="OrthoDB" id="428577at2759"/>
<dbReference type="Pfam" id="PF00240">
    <property type="entry name" value="ubiquitin"/>
    <property type="match status" value="1"/>
</dbReference>
<keyword evidence="1" id="KW-0863">Zinc-finger</keyword>
<evidence type="ECO:0000313" key="5">
    <source>
        <dbReference type="Proteomes" id="UP000054477"/>
    </source>
</evidence>
<evidence type="ECO:0008006" key="6">
    <source>
        <dbReference type="Google" id="ProtNLM"/>
    </source>
</evidence>
<dbReference type="InterPro" id="IPR019956">
    <property type="entry name" value="Ubiquitin_dom"/>
</dbReference>
<evidence type="ECO:0000259" key="2">
    <source>
        <dbReference type="PROSITE" id="PS50053"/>
    </source>
</evidence>
<gene>
    <name evidence="4" type="ORF">K443DRAFT_683561</name>
</gene>
<dbReference type="SUPFAM" id="SSF54236">
    <property type="entry name" value="Ubiquitin-like"/>
    <property type="match status" value="1"/>
</dbReference>
<keyword evidence="5" id="KW-1185">Reference proteome</keyword>
<reference evidence="5" key="2">
    <citation type="submission" date="2015-01" db="EMBL/GenBank/DDBJ databases">
        <title>Evolutionary Origins and Diversification of the Mycorrhizal Mutualists.</title>
        <authorList>
            <consortium name="DOE Joint Genome Institute"/>
            <consortium name="Mycorrhizal Genomics Consortium"/>
            <person name="Kohler A."/>
            <person name="Kuo A."/>
            <person name="Nagy L.G."/>
            <person name="Floudas D."/>
            <person name="Copeland A."/>
            <person name="Barry K.W."/>
            <person name="Cichocki N."/>
            <person name="Veneault-Fourrey C."/>
            <person name="LaButti K."/>
            <person name="Lindquist E.A."/>
            <person name="Lipzen A."/>
            <person name="Lundell T."/>
            <person name="Morin E."/>
            <person name="Murat C."/>
            <person name="Riley R."/>
            <person name="Ohm R."/>
            <person name="Sun H."/>
            <person name="Tunlid A."/>
            <person name="Henrissat B."/>
            <person name="Grigoriev I.V."/>
            <person name="Hibbett D.S."/>
            <person name="Martin F."/>
        </authorList>
    </citation>
    <scope>NUCLEOTIDE SEQUENCE [LARGE SCALE GENOMIC DNA]</scope>
    <source>
        <strain evidence="5">LaAM-08-1</strain>
    </source>
</reference>
<reference evidence="4 5" key="1">
    <citation type="submission" date="2014-04" db="EMBL/GenBank/DDBJ databases">
        <authorList>
            <consortium name="DOE Joint Genome Institute"/>
            <person name="Kuo A."/>
            <person name="Kohler A."/>
            <person name="Nagy L.G."/>
            <person name="Floudas D."/>
            <person name="Copeland A."/>
            <person name="Barry K.W."/>
            <person name="Cichocki N."/>
            <person name="Veneault-Fourrey C."/>
            <person name="LaButti K."/>
            <person name="Lindquist E.A."/>
            <person name="Lipzen A."/>
            <person name="Lundell T."/>
            <person name="Morin E."/>
            <person name="Murat C."/>
            <person name="Sun H."/>
            <person name="Tunlid A."/>
            <person name="Henrissat B."/>
            <person name="Grigoriev I.V."/>
            <person name="Hibbett D.S."/>
            <person name="Martin F."/>
            <person name="Nordberg H.P."/>
            <person name="Cantor M.N."/>
            <person name="Hua S.X."/>
        </authorList>
    </citation>
    <scope>NUCLEOTIDE SEQUENCE [LARGE SCALE GENOMIC DNA]</scope>
    <source>
        <strain evidence="4 5">LaAM-08-1</strain>
    </source>
</reference>
<dbReference type="PRINTS" id="PR00348">
    <property type="entry name" value="UBIQUITIN"/>
</dbReference>
<organism evidence="4 5">
    <name type="scientific">Laccaria amethystina LaAM-08-1</name>
    <dbReference type="NCBI Taxonomy" id="1095629"/>
    <lineage>
        <taxon>Eukaryota</taxon>
        <taxon>Fungi</taxon>
        <taxon>Dikarya</taxon>
        <taxon>Basidiomycota</taxon>
        <taxon>Agaricomycotina</taxon>
        <taxon>Agaricomycetes</taxon>
        <taxon>Agaricomycetidae</taxon>
        <taxon>Agaricales</taxon>
        <taxon>Agaricineae</taxon>
        <taxon>Hydnangiaceae</taxon>
        <taxon>Laccaria</taxon>
    </lineage>
</organism>
<dbReference type="EMBL" id="KN838781">
    <property type="protein sequence ID" value="KIJ94721.1"/>
    <property type="molecule type" value="Genomic_DNA"/>
</dbReference>
<keyword evidence="1" id="KW-0862">Zinc</keyword>
<dbReference type="SMART" id="SM00213">
    <property type="entry name" value="UBQ"/>
    <property type="match status" value="1"/>
</dbReference>
<dbReference type="HOGENOM" id="CLU_027438_2_0_1"/>
<dbReference type="Proteomes" id="UP000054477">
    <property type="component" value="Unassembled WGS sequence"/>
</dbReference>
<dbReference type="InterPro" id="IPR050158">
    <property type="entry name" value="Ubiquitin_ubiquitin-like"/>
</dbReference>
<sequence>MLGLNSYPEHVQVVVFLEDEQGIEQSVDLGTIRQPLTFGDLQERLDKRGVPKLSVLVSRPTPYDLKITSALSNFNGVSGQINLDQPLLHFYNNVYLQSTDPGTFDSAATSAVIGNHNKVKVGGLASIGFERTIRVPDNDKVHALPPGLGPFELFNVGDFTNRLPKSVVSKGGIFLSMYQKEAMWMSFRPLEPCALKVSVGGINALTGTPQGVSVKGKQDYLPLENVHGQLWLDGISTAPGVIRQFVAVPLGHNHTVEGQLTGRESEGGIQIDVFPRYLTTVLFTKAFNDFLNPYCTPRELGLAEGDSIQILDKSQANSCRLGPRISDTTSTQKPVIRLNGYPTYKSHSRSQGNGGIMKVLVVALTGKATDFYVQSSDTVNKLKVFVQDCEGIPPDQQRLVFAGKQLEDDKTLNDYNILDGSIIHLVLRLRGGGDIDMLGGFSVGGRISQKINKDSFPPLAYNFQRGCRLYVTVVNATHFTSVTGLPNPPSPVSAKTYLENGYPWFELYDEHIPVANNAITPTPLSNVLSVSQLAQQEKSTKGRSSLDRECAYCVYEMATISLGPCGHEICEDCSASVTRCPSCQQFISVRQRFAAPMPAAGREDDDGVEAGSLDDRIIKLKYGASQGMVTSFKLRSDTVASLTGDGKED</sequence>
<dbReference type="Pfam" id="PF13920">
    <property type="entry name" value="zf-C3HC4_3"/>
    <property type="match status" value="1"/>
</dbReference>
<dbReference type="GO" id="GO:0008270">
    <property type="term" value="F:zinc ion binding"/>
    <property type="evidence" value="ECO:0007669"/>
    <property type="project" value="UniProtKB-KW"/>
</dbReference>
<evidence type="ECO:0000256" key="1">
    <source>
        <dbReference type="PROSITE-ProRule" id="PRU00175"/>
    </source>
</evidence>
<dbReference type="PANTHER" id="PTHR10666">
    <property type="entry name" value="UBIQUITIN"/>
    <property type="match status" value="1"/>
</dbReference>
<feature type="domain" description="Ubiquitin-like" evidence="2">
    <location>
        <begin position="357"/>
        <end position="432"/>
    </location>
</feature>
<accession>A0A0C9XAI9</accession>
<dbReference type="SUPFAM" id="SSF57850">
    <property type="entry name" value="RING/U-box"/>
    <property type="match status" value="1"/>
</dbReference>
<name>A0A0C9XAI9_9AGAR</name>
<dbReference type="InterPro" id="IPR029071">
    <property type="entry name" value="Ubiquitin-like_domsf"/>
</dbReference>
<proteinExistence type="predicted"/>
<dbReference type="InterPro" id="IPR013083">
    <property type="entry name" value="Znf_RING/FYVE/PHD"/>
</dbReference>
<dbReference type="Gene3D" id="3.30.40.10">
    <property type="entry name" value="Zinc/RING finger domain, C3HC4 (zinc finger)"/>
    <property type="match status" value="1"/>
</dbReference>
<dbReference type="STRING" id="1095629.A0A0C9XAI9"/>
<dbReference type="PROSITE" id="PS50089">
    <property type="entry name" value="ZF_RING_2"/>
    <property type="match status" value="1"/>
</dbReference>
<dbReference type="PROSITE" id="PS00299">
    <property type="entry name" value="UBIQUITIN_1"/>
    <property type="match status" value="1"/>
</dbReference>
<keyword evidence="1" id="KW-0479">Metal-binding</keyword>
<protein>
    <recommendedName>
        <fullName evidence="6">Ubiquitin-like domain-containing protein</fullName>
    </recommendedName>
</protein>
<feature type="domain" description="RING-type" evidence="3">
    <location>
        <begin position="550"/>
        <end position="584"/>
    </location>
</feature>
<dbReference type="PROSITE" id="PS50053">
    <property type="entry name" value="UBIQUITIN_2"/>
    <property type="match status" value="1"/>
</dbReference>
<dbReference type="InterPro" id="IPR001841">
    <property type="entry name" value="Znf_RING"/>
</dbReference>
<dbReference type="InterPro" id="IPR019954">
    <property type="entry name" value="Ubiquitin_CS"/>
</dbReference>
<evidence type="ECO:0000259" key="3">
    <source>
        <dbReference type="PROSITE" id="PS50089"/>
    </source>
</evidence>
<dbReference type="Gene3D" id="3.10.20.90">
    <property type="entry name" value="Phosphatidylinositol 3-kinase Catalytic Subunit, Chain A, domain 1"/>
    <property type="match status" value="1"/>
</dbReference>
<dbReference type="AlphaFoldDB" id="A0A0C9XAI9"/>